<dbReference type="SUPFAM" id="SSF56801">
    <property type="entry name" value="Acetyl-CoA synthetase-like"/>
    <property type="match status" value="1"/>
</dbReference>
<evidence type="ECO:0000313" key="9">
    <source>
        <dbReference type="Proteomes" id="UP000290819"/>
    </source>
</evidence>
<feature type="domain" description="AMP-binding enzyme C-terminal" evidence="7">
    <location>
        <begin position="486"/>
        <end position="562"/>
    </location>
</feature>
<dbReference type="InterPro" id="IPR045851">
    <property type="entry name" value="AMP-bd_C_sf"/>
</dbReference>
<evidence type="ECO:0000259" key="7">
    <source>
        <dbReference type="Pfam" id="PF13193"/>
    </source>
</evidence>
<dbReference type="InterPro" id="IPR020845">
    <property type="entry name" value="AMP-binding_CS"/>
</dbReference>
<evidence type="ECO:0000256" key="2">
    <source>
        <dbReference type="ARBA" id="ARBA00022598"/>
    </source>
</evidence>
<evidence type="ECO:0000259" key="6">
    <source>
        <dbReference type="Pfam" id="PF00501"/>
    </source>
</evidence>
<keyword evidence="9" id="KW-1185">Reference proteome</keyword>
<dbReference type="FunFam" id="3.30.300.30:FF:000008">
    <property type="entry name" value="2,3-dihydroxybenzoate-AMP ligase"/>
    <property type="match status" value="1"/>
</dbReference>
<dbReference type="Proteomes" id="UP000290819">
    <property type="component" value="Unassembled WGS sequence"/>
</dbReference>
<evidence type="ECO:0000313" key="8">
    <source>
        <dbReference type="EMBL" id="RXT33318.1"/>
    </source>
</evidence>
<dbReference type="InterPro" id="IPR025110">
    <property type="entry name" value="AMP-bd_C"/>
</dbReference>
<name>A0A4Q1UFG2_9BRAD</name>
<sequence length="582" mass="62841">MNSPRRDWPVVSLQETYAILTAAGAPFEMETLDIAGRPVRVYKNAHRDLRAIFEASKLWGDRTYIVFGNERVSFRGHYRAASALAWRLVDDYGVQKGDRVAIAMRNFPEWPLAFWAATVIGAVAVPLNAWGTGDDLAYGLRDSGACVAILDGERLARLKSLAPGDHTAALIAVRAAPETRDDATALEDLIGPRSNYHALPDRAPPDRDIQPDDDATILYTSGTTGRSKGALGTHRNIMCNLVNITFSGARAAIRRGDPLPAPPDAQKAVLLPVPFFHVTGCHSIMIPALANGAKIVLMYKWNAEAALELIERERVNGMSGVPSMTWQLLESPDFQGRDVSSLEGLSYGGAAASPELTRKVAALFPGKFGGTGYGATETSSVSTSNGAEDYLARPDSVGPAVPGCDLRVIDDAGNTLPVGAIGELEIYGGNVVKGYWNNPQATAAAFRDGWYRTGDIVRMDADGFVYLLDRVKDMLIRGGENIYCVEIEDALLAHPDIFEAAIVGIPDRVLGERVGAVVRARAGSHLSPEQVIEHLRPRLATFKLPVHVDIRFEELPRTASGKIVKRQLREELAAKASTPGSG</sequence>
<dbReference type="PROSITE" id="PS00455">
    <property type="entry name" value="AMP_BINDING"/>
    <property type="match status" value="1"/>
</dbReference>
<comment type="caution">
    <text evidence="8">The sequence shown here is derived from an EMBL/GenBank/DDBJ whole genome shotgun (WGS) entry which is preliminary data.</text>
</comment>
<proteinExistence type="inferred from homology"/>
<comment type="catalytic activity">
    <reaction evidence="3">
        <text>3-(methylsulfanyl)propanoate + ATP + CoA = 3-(methylsulfanyl)propanoyl-CoA + AMP + diphosphate</text>
        <dbReference type="Rhea" id="RHEA:43052"/>
        <dbReference type="ChEBI" id="CHEBI:30616"/>
        <dbReference type="ChEBI" id="CHEBI:33019"/>
        <dbReference type="ChEBI" id="CHEBI:49016"/>
        <dbReference type="ChEBI" id="CHEBI:57287"/>
        <dbReference type="ChEBI" id="CHEBI:82815"/>
        <dbReference type="ChEBI" id="CHEBI:456215"/>
        <dbReference type="EC" id="6.2.1.44"/>
    </reaction>
    <physiologicalReaction direction="left-to-right" evidence="3">
        <dbReference type="Rhea" id="RHEA:43053"/>
    </physiologicalReaction>
</comment>
<dbReference type="PANTHER" id="PTHR43201">
    <property type="entry name" value="ACYL-COA SYNTHETASE"/>
    <property type="match status" value="1"/>
</dbReference>
<keyword evidence="2 8" id="KW-0436">Ligase</keyword>
<evidence type="ECO:0000256" key="1">
    <source>
        <dbReference type="ARBA" id="ARBA00006432"/>
    </source>
</evidence>
<dbReference type="EC" id="6.2.1.44" evidence="4"/>
<organism evidence="8 9">
    <name type="scientific">Bradyrhizobium betae</name>
    <dbReference type="NCBI Taxonomy" id="244734"/>
    <lineage>
        <taxon>Bacteria</taxon>
        <taxon>Pseudomonadati</taxon>
        <taxon>Pseudomonadota</taxon>
        <taxon>Alphaproteobacteria</taxon>
        <taxon>Hyphomicrobiales</taxon>
        <taxon>Nitrobacteraceae</taxon>
        <taxon>Bradyrhizobium</taxon>
    </lineage>
</organism>
<dbReference type="PANTHER" id="PTHR43201:SF5">
    <property type="entry name" value="MEDIUM-CHAIN ACYL-COA LIGASE ACSF2, MITOCHONDRIAL"/>
    <property type="match status" value="1"/>
</dbReference>
<evidence type="ECO:0000256" key="5">
    <source>
        <dbReference type="ARBA" id="ARBA00067668"/>
    </source>
</evidence>
<reference evidence="8 9" key="1">
    <citation type="submission" date="2017-03" db="EMBL/GenBank/DDBJ databases">
        <authorList>
            <person name="Safronova V.I."/>
            <person name="Sazanova A.L."/>
            <person name="Chirak E.R."/>
        </authorList>
    </citation>
    <scope>NUCLEOTIDE SEQUENCE [LARGE SCALE GENOMIC DNA]</scope>
    <source>
        <strain evidence="8 9">Opo-243</strain>
    </source>
</reference>
<evidence type="ECO:0000256" key="4">
    <source>
        <dbReference type="ARBA" id="ARBA00066616"/>
    </source>
</evidence>
<comment type="similarity">
    <text evidence="1">Belongs to the ATP-dependent AMP-binding enzyme family.</text>
</comment>
<dbReference type="Pfam" id="PF00501">
    <property type="entry name" value="AMP-binding"/>
    <property type="match status" value="1"/>
</dbReference>
<dbReference type="OrthoDB" id="9803968at2"/>
<gene>
    <name evidence="8" type="ORF">B5V03_40360</name>
</gene>
<dbReference type="GO" id="GO:0006631">
    <property type="term" value="P:fatty acid metabolic process"/>
    <property type="evidence" value="ECO:0007669"/>
    <property type="project" value="TreeGrafter"/>
</dbReference>
<dbReference type="Gene3D" id="2.30.38.10">
    <property type="entry name" value="Luciferase, Domain 3"/>
    <property type="match status" value="1"/>
</dbReference>
<dbReference type="Pfam" id="PF13193">
    <property type="entry name" value="AMP-binding_C"/>
    <property type="match status" value="1"/>
</dbReference>
<dbReference type="Gene3D" id="3.30.300.30">
    <property type="match status" value="1"/>
</dbReference>
<dbReference type="RefSeq" id="WP_129276054.1">
    <property type="nucleotide sequence ID" value="NZ_MZXW01000057.1"/>
</dbReference>
<accession>A0A4Q1UFG2</accession>
<protein>
    <recommendedName>
        <fullName evidence="5">3-methylmercaptopropionyl-CoA ligase</fullName>
        <ecNumber evidence="4">6.2.1.44</ecNumber>
    </recommendedName>
</protein>
<dbReference type="Gene3D" id="3.40.50.980">
    <property type="match status" value="2"/>
</dbReference>
<dbReference type="AlphaFoldDB" id="A0A4Q1UFG2"/>
<dbReference type="InterPro" id="IPR000873">
    <property type="entry name" value="AMP-dep_synth/lig_dom"/>
</dbReference>
<dbReference type="EMBL" id="MZXW01000057">
    <property type="protein sequence ID" value="RXT33318.1"/>
    <property type="molecule type" value="Genomic_DNA"/>
</dbReference>
<feature type="domain" description="AMP-dependent synthetase/ligase" evidence="6">
    <location>
        <begin position="55"/>
        <end position="436"/>
    </location>
</feature>
<evidence type="ECO:0000256" key="3">
    <source>
        <dbReference type="ARBA" id="ARBA00051915"/>
    </source>
</evidence>
<dbReference type="GO" id="GO:0031956">
    <property type="term" value="F:medium-chain fatty acid-CoA ligase activity"/>
    <property type="evidence" value="ECO:0007669"/>
    <property type="project" value="TreeGrafter"/>
</dbReference>